<keyword evidence="3" id="KW-1185">Reference proteome</keyword>
<sequence>MSIHVPGDRVPAETADMGDTSFTTQAVFGNSSSLMLATRPAGYHSRPHTHDCEQLNWLRDGELWVFVEDRAFHLRAGDFLRVPAGRIHWSWNRTGQPCTLLEVHTPGLQHDPLIKSFAVGLHDPGEVPEFLGSPVNEFLPADSGFDTAPAEAQAS</sequence>
<dbReference type="SUPFAM" id="SSF51182">
    <property type="entry name" value="RmlC-like cupins"/>
    <property type="match status" value="1"/>
</dbReference>
<dbReference type="InterPro" id="IPR014710">
    <property type="entry name" value="RmlC-like_jellyroll"/>
</dbReference>
<feature type="domain" description="Cupin type-2" evidence="1">
    <location>
        <begin position="40"/>
        <end position="103"/>
    </location>
</feature>
<name>A0A1K1R6Y8_9PSEU</name>
<accession>A0A1K1R6Y8</accession>
<dbReference type="Pfam" id="PF07883">
    <property type="entry name" value="Cupin_2"/>
    <property type="match status" value="1"/>
</dbReference>
<dbReference type="RefSeq" id="WP_245804955.1">
    <property type="nucleotide sequence ID" value="NZ_FPJG01000006.1"/>
</dbReference>
<dbReference type="Gene3D" id="2.60.120.10">
    <property type="entry name" value="Jelly Rolls"/>
    <property type="match status" value="1"/>
</dbReference>
<dbReference type="Proteomes" id="UP000182740">
    <property type="component" value="Unassembled WGS sequence"/>
</dbReference>
<proteinExistence type="predicted"/>
<gene>
    <name evidence="2" type="ORF">SAMN04489730_2719</name>
</gene>
<evidence type="ECO:0000259" key="1">
    <source>
        <dbReference type="Pfam" id="PF07883"/>
    </source>
</evidence>
<protein>
    <submittedName>
        <fullName evidence="2">Cupin domain-containing protein</fullName>
    </submittedName>
</protein>
<dbReference type="PANTHER" id="PTHR43346:SF1">
    <property type="entry name" value="QUERCETIN 2,3-DIOXYGENASE-RELATED"/>
    <property type="match status" value="1"/>
</dbReference>
<evidence type="ECO:0000313" key="3">
    <source>
        <dbReference type="Proteomes" id="UP000182740"/>
    </source>
</evidence>
<evidence type="ECO:0000313" key="2">
    <source>
        <dbReference type="EMBL" id="SFW67390.1"/>
    </source>
</evidence>
<dbReference type="InterPro" id="IPR013096">
    <property type="entry name" value="Cupin_2"/>
</dbReference>
<dbReference type="EMBL" id="FPJG01000006">
    <property type="protein sequence ID" value="SFW67390.1"/>
    <property type="molecule type" value="Genomic_DNA"/>
</dbReference>
<dbReference type="PANTHER" id="PTHR43346">
    <property type="entry name" value="LIGAND BINDING DOMAIN PROTEIN, PUTATIVE (AFU_ORTHOLOGUE AFUA_6G14370)-RELATED"/>
    <property type="match status" value="1"/>
</dbReference>
<dbReference type="CDD" id="cd02209">
    <property type="entry name" value="cupin_XRE_C"/>
    <property type="match status" value="1"/>
</dbReference>
<dbReference type="InterPro" id="IPR011051">
    <property type="entry name" value="RmlC_Cupin_sf"/>
</dbReference>
<dbReference type="STRING" id="546364.SAMN04489730_2719"/>
<organism evidence="2 3">
    <name type="scientific">Amycolatopsis australiensis</name>
    <dbReference type="NCBI Taxonomy" id="546364"/>
    <lineage>
        <taxon>Bacteria</taxon>
        <taxon>Bacillati</taxon>
        <taxon>Actinomycetota</taxon>
        <taxon>Actinomycetes</taxon>
        <taxon>Pseudonocardiales</taxon>
        <taxon>Pseudonocardiaceae</taxon>
        <taxon>Amycolatopsis</taxon>
    </lineage>
</organism>
<reference evidence="3" key="1">
    <citation type="submission" date="2016-11" db="EMBL/GenBank/DDBJ databases">
        <authorList>
            <person name="Varghese N."/>
            <person name="Submissions S."/>
        </authorList>
    </citation>
    <scope>NUCLEOTIDE SEQUENCE [LARGE SCALE GENOMIC DNA]</scope>
    <source>
        <strain evidence="3">DSM 44671</strain>
    </source>
</reference>
<dbReference type="AlphaFoldDB" id="A0A1K1R6Y8"/>
<dbReference type="InterPro" id="IPR052538">
    <property type="entry name" value="Flavonoid_dioxygenase-like"/>
</dbReference>